<keyword evidence="1" id="KW-1133">Transmembrane helix</keyword>
<accession>A0ABV1Z0R5</accession>
<evidence type="ECO:0000256" key="1">
    <source>
        <dbReference type="SAM" id="Phobius"/>
    </source>
</evidence>
<gene>
    <name evidence="2" type="ORF">NKI36_16280</name>
</gene>
<dbReference type="RefSeq" id="WP_352558870.1">
    <property type="nucleotide sequence ID" value="NZ_JAMYQB010000012.1"/>
</dbReference>
<keyword evidence="3" id="KW-1185">Reference proteome</keyword>
<evidence type="ECO:0000313" key="2">
    <source>
        <dbReference type="EMBL" id="MER9405590.1"/>
    </source>
</evidence>
<comment type="caution">
    <text evidence="2">The sequence shown here is derived from an EMBL/GenBank/DDBJ whole genome shotgun (WGS) entry which is preliminary data.</text>
</comment>
<dbReference type="Proteomes" id="UP001433071">
    <property type="component" value="Unassembled WGS sequence"/>
</dbReference>
<reference evidence="2 3" key="1">
    <citation type="journal article" date="2024" name="Proc. Natl. Acad. Sci. U.S.A.">
        <title>The evolutionary genomics of adaptation to stress in wild rhizobium bacteria.</title>
        <authorList>
            <person name="Kehlet-Delgado H."/>
            <person name="Montoya A.P."/>
            <person name="Jensen K.T."/>
            <person name="Wendlandt C.E."/>
            <person name="Dexheimer C."/>
            <person name="Roberts M."/>
            <person name="Torres Martinez L."/>
            <person name="Friesen M.L."/>
            <person name="Griffitts J.S."/>
            <person name="Porter S.S."/>
        </authorList>
    </citation>
    <scope>NUCLEOTIDE SEQUENCE [LARGE SCALE GENOMIC DNA]</scope>
    <source>
        <strain evidence="2 3">M0641</strain>
    </source>
</reference>
<proteinExistence type="predicted"/>
<name>A0ABV1Z0R5_9HYPH</name>
<evidence type="ECO:0008006" key="4">
    <source>
        <dbReference type="Google" id="ProtNLM"/>
    </source>
</evidence>
<dbReference type="EMBL" id="JAMYQB010000012">
    <property type="protein sequence ID" value="MER9405590.1"/>
    <property type="molecule type" value="Genomic_DNA"/>
</dbReference>
<feature type="transmembrane region" description="Helical" evidence="1">
    <location>
        <begin position="68"/>
        <end position="90"/>
    </location>
</feature>
<keyword evidence="1" id="KW-0812">Transmembrane</keyword>
<evidence type="ECO:0000313" key="3">
    <source>
        <dbReference type="Proteomes" id="UP001433071"/>
    </source>
</evidence>
<protein>
    <recommendedName>
        <fullName evidence="4">DUF4175 domain-containing protein</fullName>
    </recommendedName>
</protein>
<keyword evidence="1" id="KW-0472">Membrane</keyword>
<feature type="transmembrane region" description="Helical" evidence="1">
    <location>
        <begin position="35"/>
        <end position="56"/>
    </location>
</feature>
<organism evidence="2 3">
    <name type="scientific">Mesorhizobium caraganae</name>
    <dbReference type="NCBI Taxonomy" id="483206"/>
    <lineage>
        <taxon>Bacteria</taxon>
        <taxon>Pseudomonadati</taxon>
        <taxon>Pseudomonadota</taxon>
        <taxon>Alphaproteobacteria</taxon>
        <taxon>Hyphomicrobiales</taxon>
        <taxon>Phyllobacteriaceae</taxon>
        <taxon>Mesorhizobium</taxon>
    </lineage>
</organism>
<feature type="transmembrane region" description="Helical" evidence="1">
    <location>
        <begin position="102"/>
        <end position="123"/>
    </location>
</feature>
<sequence>MRKFFTSLFALILSGLAGGLVAMWLAIATNADMEFILVFMLSALVAIVLTVVFLIAQFMSDPQRAVNLTALVAVAFFVVIGIGLIAWTFSQPPGEAQWSGDFRLGAGLVLPGIATVLVQWLFVRWRVRRGLKAEASA</sequence>